<keyword evidence="1" id="KW-0812">Transmembrane</keyword>
<evidence type="ECO:0000313" key="2">
    <source>
        <dbReference type="EMBL" id="MFC4268366.1"/>
    </source>
</evidence>
<protein>
    <submittedName>
        <fullName evidence="2">Uncharacterized protein</fullName>
    </submittedName>
</protein>
<accession>A0ABV8R7I9</accession>
<keyword evidence="1" id="KW-0472">Membrane</keyword>
<feature type="transmembrane region" description="Helical" evidence="1">
    <location>
        <begin position="7"/>
        <end position="27"/>
    </location>
</feature>
<feature type="transmembrane region" description="Helical" evidence="1">
    <location>
        <begin position="47"/>
        <end position="66"/>
    </location>
</feature>
<evidence type="ECO:0000256" key="1">
    <source>
        <dbReference type="SAM" id="Phobius"/>
    </source>
</evidence>
<keyword evidence="3" id="KW-1185">Reference proteome</keyword>
<gene>
    <name evidence="2" type="ORF">ACFOWD_05560</name>
</gene>
<evidence type="ECO:0000313" key="3">
    <source>
        <dbReference type="Proteomes" id="UP001595826"/>
    </source>
</evidence>
<dbReference type="EMBL" id="JBHSCY010000001">
    <property type="protein sequence ID" value="MFC4268366.1"/>
    <property type="molecule type" value="Genomic_DNA"/>
</dbReference>
<organism evidence="2 3">
    <name type="scientific">Polaribacter marinivivus</name>
    <dbReference type="NCBI Taxonomy" id="1524260"/>
    <lineage>
        <taxon>Bacteria</taxon>
        <taxon>Pseudomonadati</taxon>
        <taxon>Bacteroidota</taxon>
        <taxon>Flavobacteriia</taxon>
        <taxon>Flavobacteriales</taxon>
        <taxon>Flavobacteriaceae</taxon>
    </lineage>
</organism>
<name>A0ABV8R7I9_9FLAO</name>
<dbReference type="Proteomes" id="UP001595826">
    <property type="component" value="Unassembled WGS sequence"/>
</dbReference>
<proteinExistence type="predicted"/>
<comment type="caution">
    <text evidence="2">The sequence shown here is derived from an EMBL/GenBank/DDBJ whole genome shotgun (WGS) entry which is preliminary data.</text>
</comment>
<reference evidence="3" key="1">
    <citation type="journal article" date="2019" name="Int. J. Syst. Evol. Microbiol.">
        <title>The Global Catalogue of Microorganisms (GCM) 10K type strain sequencing project: providing services to taxonomists for standard genome sequencing and annotation.</title>
        <authorList>
            <consortium name="The Broad Institute Genomics Platform"/>
            <consortium name="The Broad Institute Genome Sequencing Center for Infectious Disease"/>
            <person name="Wu L."/>
            <person name="Ma J."/>
        </authorList>
    </citation>
    <scope>NUCLEOTIDE SEQUENCE [LARGE SCALE GENOMIC DNA]</scope>
    <source>
        <strain evidence="3">CECT 8655</strain>
    </source>
</reference>
<sequence>MGTLKKEILIGVLISIFATAAGAFLYIEYFSKVSFLETLQLIKEGNLYGKILSIAAIPNLFIFFVFIRKKQDYRARGVLLMTILIALTTFILKFI</sequence>
<feature type="transmembrane region" description="Helical" evidence="1">
    <location>
        <begin position="78"/>
        <end position="94"/>
    </location>
</feature>
<dbReference type="RefSeq" id="WP_298991658.1">
    <property type="nucleotide sequence ID" value="NZ_CP194417.1"/>
</dbReference>
<keyword evidence="1" id="KW-1133">Transmembrane helix</keyword>